<proteinExistence type="predicted"/>
<reference evidence="1 2" key="1">
    <citation type="submission" date="2019-07" db="EMBL/GenBank/DDBJ databases">
        <title>Quadrisphaera sp. strain DD2A genome sequencing and assembly.</title>
        <authorList>
            <person name="Kim I."/>
        </authorList>
    </citation>
    <scope>NUCLEOTIDE SEQUENCE [LARGE SCALE GENOMIC DNA]</scope>
    <source>
        <strain evidence="1 2">DD2A</strain>
    </source>
</reference>
<dbReference type="Pfam" id="PF13830">
    <property type="entry name" value="DUF4192"/>
    <property type="match status" value="1"/>
</dbReference>
<protein>
    <submittedName>
        <fullName evidence="1">DUF4192 family protein</fullName>
    </submittedName>
</protein>
<accession>A0A5C8Z546</accession>
<evidence type="ECO:0000313" key="1">
    <source>
        <dbReference type="EMBL" id="TXR52399.1"/>
    </source>
</evidence>
<evidence type="ECO:0000313" key="2">
    <source>
        <dbReference type="Proteomes" id="UP000321234"/>
    </source>
</evidence>
<dbReference type="InterPro" id="IPR025447">
    <property type="entry name" value="DUF4192"/>
</dbReference>
<sequence>MDDNSAQVIQVTHPGDLALLAAHTLGFWPSESITLISLRGPRRRSGLIARLDLDDATTHPEATDVLIDAMHQDRAHAVCLLVWSDQHTHDDAAALAEPLGLALLAADLPAEVATIHHRQIRQTGCDHGCCDTERPLPTDSPVAAALIGAGLAVLPTRQAVADSLTGTPVYCLALERARPASHPRWLAVAARFTARPGTVLDEQEVADLLVSAQNIETRDRLIASTITGHVPLAMLVHLVQRAHPEHEGIHAALAMVAWLQGNAVLTEAALARLPEHNSLGRLITQAVALHLPPMDSREHLLGNAVDLTF</sequence>
<dbReference type="RefSeq" id="WP_139713924.1">
    <property type="nucleotide sequence ID" value="NZ_VKAC01000014.1"/>
</dbReference>
<dbReference type="EMBL" id="VKAC01000014">
    <property type="protein sequence ID" value="TXR52399.1"/>
    <property type="molecule type" value="Genomic_DNA"/>
</dbReference>
<name>A0A5C8Z546_9ACTN</name>
<dbReference type="Proteomes" id="UP000321234">
    <property type="component" value="Unassembled WGS sequence"/>
</dbReference>
<dbReference type="OrthoDB" id="3264463at2"/>
<organism evidence="1 2">
    <name type="scientific">Quadrisphaera setariae</name>
    <dbReference type="NCBI Taxonomy" id="2593304"/>
    <lineage>
        <taxon>Bacteria</taxon>
        <taxon>Bacillati</taxon>
        <taxon>Actinomycetota</taxon>
        <taxon>Actinomycetes</taxon>
        <taxon>Kineosporiales</taxon>
        <taxon>Kineosporiaceae</taxon>
        <taxon>Quadrisphaera</taxon>
    </lineage>
</organism>
<dbReference type="AlphaFoldDB" id="A0A5C8Z546"/>
<keyword evidence="2" id="KW-1185">Reference proteome</keyword>
<comment type="caution">
    <text evidence="1">The sequence shown here is derived from an EMBL/GenBank/DDBJ whole genome shotgun (WGS) entry which is preliminary data.</text>
</comment>
<gene>
    <name evidence="1" type="ORF">FMM08_19520</name>
</gene>